<dbReference type="InterPro" id="IPR023635">
    <property type="entry name" value="Peptide_deformylase"/>
</dbReference>
<comment type="function">
    <text evidence="2">Removes the formyl group from the N-terminal Met of newly synthesized proteins. Requires at least a dipeptide for an efficient rate of reaction. N-terminal L-methionine is a prerequisite for activity but the enzyme has broad specificity at other positions.</text>
</comment>
<dbReference type="GO" id="GO:0046872">
    <property type="term" value="F:metal ion binding"/>
    <property type="evidence" value="ECO:0007669"/>
    <property type="project" value="UniProtKB-KW"/>
</dbReference>
<dbReference type="HAMAP" id="MF_00163">
    <property type="entry name" value="Pep_deformylase"/>
    <property type="match status" value="1"/>
</dbReference>
<sequence length="178" mass="20017">MPVYPIKKYPDPVLRREALEVEGVGPAERKILARMAETMYSFGGIGLAAPQIGINKQFIVADIGRGIIKLVNPRIISQEGESKMEEGCLSIPGVSLQIKRARRVVVEGLNEKEKEVKISAEGLLAHVLQHEIDHLKGVLIIDRADEGEKEKFKPRLTQLEREFESYYLLPEARNFVSK</sequence>
<keyword evidence="2" id="KW-0648">Protein biosynthesis</keyword>
<accession>A0A7V0N1V9</accession>
<dbReference type="GO" id="GO:0006412">
    <property type="term" value="P:translation"/>
    <property type="evidence" value="ECO:0007669"/>
    <property type="project" value="UniProtKB-UniRule"/>
</dbReference>
<feature type="binding site" evidence="2">
    <location>
        <position position="88"/>
    </location>
    <ligand>
        <name>Fe cation</name>
        <dbReference type="ChEBI" id="CHEBI:24875"/>
    </ligand>
</feature>
<dbReference type="EC" id="3.5.1.88" evidence="2"/>
<dbReference type="AlphaFoldDB" id="A0A7V0N1V9"/>
<dbReference type="SUPFAM" id="SSF56420">
    <property type="entry name" value="Peptide deformylase"/>
    <property type="match status" value="1"/>
</dbReference>
<gene>
    <name evidence="2 3" type="primary">def</name>
    <name evidence="3" type="ORF">ENG47_05985</name>
</gene>
<dbReference type="NCBIfam" id="NF001159">
    <property type="entry name" value="PRK00150.1-3"/>
    <property type="match status" value="1"/>
</dbReference>
<comment type="cofactor">
    <cofactor evidence="2">
        <name>Fe(2+)</name>
        <dbReference type="ChEBI" id="CHEBI:29033"/>
    </cofactor>
    <text evidence="2">Binds 1 Fe(2+) ion.</text>
</comment>
<dbReference type="PIRSF" id="PIRSF004749">
    <property type="entry name" value="Pep_def"/>
    <property type="match status" value="1"/>
</dbReference>
<dbReference type="Gene3D" id="3.90.45.10">
    <property type="entry name" value="Peptide deformylase"/>
    <property type="match status" value="1"/>
</dbReference>
<dbReference type="EMBL" id="DRBC01000359">
    <property type="protein sequence ID" value="HDN85283.1"/>
    <property type="molecule type" value="Genomic_DNA"/>
</dbReference>
<comment type="catalytic activity">
    <reaction evidence="2">
        <text>N-terminal N-formyl-L-methionyl-[peptide] + H2O = N-terminal L-methionyl-[peptide] + formate</text>
        <dbReference type="Rhea" id="RHEA:24420"/>
        <dbReference type="Rhea" id="RHEA-COMP:10639"/>
        <dbReference type="Rhea" id="RHEA-COMP:10640"/>
        <dbReference type="ChEBI" id="CHEBI:15377"/>
        <dbReference type="ChEBI" id="CHEBI:15740"/>
        <dbReference type="ChEBI" id="CHEBI:49298"/>
        <dbReference type="ChEBI" id="CHEBI:64731"/>
        <dbReference type="EC" id="3.5.1.88"/>
    </reaction>
</comment>
<dbReference type="GO" id="GO:0042586">
    <property type="term" value="F:peptide deformylase activity"/>
    <property type="evidence" value="ECO:0007669"/>
    <property type="project" value="UniProtKB-UniRule"/>
</dbReference>
<dbReference type="NCBIfam" id="TIGR00079">
    <property type="entry name" value="pept_deformyl"/>
    <property type="match status" value="1"/>
</dbReference>
<comment type="caution">
    <text evidence="3">The sequence shown here is derived from an EMBL/GenBank/DDBJ whole genome shotgun (WGS) entry which is preliminary data.</text>
</comment>
<keyword evidence="2 3" id="KW-0378">Hydrolase</keyword>
<dbReference type="PANTHER" id="PTHR10458:SF22">
    <property type="entry name" value="PEPTIDE DEFORMYLASE"/>
    <property type="match status" value="1"/>
</dbReference>
<dbReference type="InterPro" id="IPR036821">
    <property type="entry name" value="Peptide_deformylase_sf"/>
</dbReference>
<reference evidence="3" key="1">
    <citation type="journal article" date="2020" name="mSystems">
        <title>Genome- and Community-Level Interaction Insights into Carbon Utilization and Element Cycling Functions of Hydrothermarchaeota in Hydrothermal Sediment.</title>
        <authorList>
            <person name="Zhou Z."/>
            <person name="Liu Y."/>
            <person name="Xu W."/>
            <person name="Pan J."/>
            <person name="Luo Z.H."/>
            <person name="Li M."/>
        </authorList>
    </citation>
    <scope>NUCLEOTIDE SEQUENCE [LARGE SCALE GENOMIC DNA]</scope>
    <source>
        <strain evidence="3">HyVt-219</strain>
    </source>
</reference>
<organism evidence="3">
    <name type="scientific">Aerophobetes bacterium</name>
    <dbReference type="NCBI Taxonomy" id="2030807"/>
    <lineage>
        <taxon>Bacteria</taxon>
        <taxon>Candidatus Aerophobota</taxon>
    </lineage>
</organism>
<feature type="active site" evidence="2">
    <location>
        <position position="131"/>
    </location>
</feature>
<comment type="similarity">
    <text evidence="1 2">Belongs to the polypeptide deformylase family.</text>
</comment>
<name>A0A7V0N1V9_UNCAE</name>
<proteinExistence type="inferred from homology"/>
<dbReference type="PANTHER" id="PTHR10458">
    <property type="entry name" value="PEPTIDE DEFORMYLASE"/>
    <property type="match status" value="1"/>
</dbReference>
<dbReference type="Proteomes" id="UP000885660">
    <property type="component" value="Unassembled WGS sequence"/>
</dbReference>
<keyword evidence="2" id="KW-0479">Metal-binding</keyword>
<evidence type="ECO:0000313" key="3">
    <source>
        <dbReference type="EMBL" id="HDN85283.1"/>
    </source>
</evidence>
<feature type="binding site" evidence="2">
    <location>
        <position position="134"/>
    </location>
    <ligand>
        <name>Fe cation</name>
        <dbReference type="ChEBI" id="CHEBI:24875"/>
    </ligand>
</feature>
<dbReference type="PRINTS" id="PR01576">
    <property type="entry name" value="PDEFORMYLASE"/>
</dbReference>
<evidence type="ECO:0000256" key="1">
    <source>
        <dbReference type="ARBA" id="ARBA00010759"/>
    </source>
</evidence>
<dbReference type="CDD" id="cd00487">
    <property type="entry name" value="Pep_deformylase"/>
    <property type="match status" value="1"/>
</dbReference>
<protein>
    <recommendedName>
        <fullName evidence="2">Peptide deformylase</fullName>
        <shortName evidence="2">PDF</shortName>
        <ecNumber evidence="2">3.5.1.88</ecNumber>
    </recommendedName>
    <alternativeName>
        <fullName evidence="2">Polypeptide deformylase</fullName>
    </alternativeName>
</protein>
<dbReference type="Pfam" id="PF01327">
    <property type="entry name" value="Pep_deformylase"/>
    <property type="match status" value="1"/>
</dbReference>
<feature type="binding site" evidence="2">
    <location>
        <position position="130"/>
    </location>
    <ligand>
        <name>Fe cation</name>
        <dbReference type="ChEBI" id="CHEBI:24875"/>
    </ligand>
</feature>
<keyword evidence="2" id="KW-0408">Iron</keyword>
<evidence type="ECO:0000256" key="2">
    <source>
        <dbReference type="HAMAP-Rule" id="MF_00163"/>
    </source>
</evidence>